<evidence type="ECO:0000313" key="5">
    <source>
        <dbReference type="EMBL" id="KAB7662149.1"/>
    </source>
</evidence>
<dbReference type="OrthoDB" id="9766486at2"/>
<dbReference type="SUPFAM" id="SSF56801">
    <property type="entry name" value="Acetyl-CoA synthetase-like"/>
    <property type="match status" value="1"/>
</dbReference>
<reference evidence="5 6" key="1">
    <citation type="submission" date="2019-10" db="EMBL/GenBank/DDBJ databases">
        <title>Genome diversity of Sutterella seckii.</title>
        <authorList>
            <person name="Chaplin A.V."/>
            <person name="Sokolova S.R."/>
            <person name="Mosin K.A."/>
            <person name="Ivanova E.L."/>
            <person name="Kochetkova T.O."/>
            <person name="Goltsov A.Y."/>
            <person name="Trofimov D.Y."/>
            <person name="Efimov B.A."/>
        </authorList>
    </citation>
    <scope>NUCLEOTIDE SEQUENCE [LARGE SCALE GENOMIC DNA]</scope>
    <source>
        <strain evidence="5 6">ASD393</strain>
    </source>
</reference>
<dbReference type="RefSeq" id="WP_152157789.1">
    <property type="nucleotide sequence ID" value="NZ_WEHX01000011.1"/>
</dbReference>
<dbReference type="PANTHER" id="PTHR43201:SF5">
    <property type="entry name" value="MEDIUM-CHAIN ACYL-COA LIGASE ACSF2, MITOCHONDRIAL"/>
    <property type="match status" value="1"/>
</dbReference>
<dbReference type="InterPro" id="IPR045851">
    <property type="entry name" value="AMP-bd_C_sf"/>
</dbReference>
<feature type="domain" description="AMP-binding enzyme C-terminal" evidence="4">
    <location>
        <begin position="456"/>
        <end position="533"/>
    </location>
</feature>
<feature type="domain" description="AMP-dependent synthetase/ligase" evidence="3">
    <location>
        <begin position="32"/>
        <end position="404"/>
    </location>
</feature>
<dbReference type="FunFam" id="3.30.300.30:FF:000008">
    <property type="entry name" value="2,3-dihydroxybenzoate-AMP ligase"/>
    <property type="match status" value="1"/>
</dbReference>
<comment type="caution">
    <text evidence="5">The sequence shown here is derived from an EMBL/GenBank/DDBJ whole genome shotgun (WGS) entry which is preliminary data.</text>
</comment>
<dbReference type="InterPro" id="IPR000873">
    <property type="entry name" value="AMP-dep_synth/lig_dom"/>
</dbReference>
<dbReference type="Gene3D" id="3.30.300.30">
    <property type="match status" value="1"/>
</dbReference>
<dbReference type="NCBIfam" id="NF004758">
    <property type="entry name" value="PRK06087.1"/>
    <property type="match status" value="1"/>
</dbReference>
<dbReference type="PROSITE" id="PS00455">
    <property type="entry name" value="AMP_BINDING"/>
    <property type="match status" value="1"/>
</dbReference>
<evidence type="ECO:0000313" key="6">
    <source>
        <dbReference type="Proteomes" id="UP000430564"/>
    </source>
</evidence>
<dbReference type="Proteomes" id="UP000430564">
    <property type="component" value="Unassembled WGS sequence"/>
</dbReference>
<dbReference type="Pfam" id="PF13193">
    <property type="entry name" value="AMP-binding_C"/>
    <property type="match status" value="1"/>
</dbReference>
<comment type="similarity">
    <text evidence="1">Belongs to the ATP-dependent AMP-binding enzyme family.</text>
</comment>
<keyword evidence="2 5" id="KW-0436">Ligase</keyword>
<dbReference type="GO" id="GO:0006631">
    <property type="term" value="P:fatty acid metabolic process"/>
    <property type="evidence" value="ECO:0007669"/>
    <property type="project" value="TreeGrafter"/>
</dbReference>
<sequence length="554" mass="60699">MHAQYHISPERRELYRKEGFWGDASLADWWRHAVLACPDRRAVRDNHGAAFTYREFDDQASRLAAWLKAKGIGRGDGVAIDLPGWCEFTAAYIACLKLGAVTVPILPSWREAELSWALEKCEIRAVFTPTAFKKVKPVEMMARLAKTLPQLAAVVAVDKLEGLPEGLGGDEKVAVLSEILEKSEPLDEEAKTSGDDLAAVLFTSGTEGLPKGVMLTHNNILASERAYAARLGLSWLDSFLMPAPLGHATGFLHGVTLPFILGGESVLLDIFKADACLDLIEGERITCVLGATPFVYDILAEIRKEPRDLSSLRFFLCGGTTIPPKIFSECRTLGIRLFSVYGSTESSPHSVVKPDDTRAHTELTDGCAVPGVEIRVVDAEHHEVPAGAEGEEASRGPNVFVGYLGEPEITARALDADGWYYSGDLCRTDDTGSYIKITGRRKDIIVRGGENISSREVEDILMEHPSIKAAAVVAMPDDRLGERTCAYVVEKPGALKLALRDIVAFFDARRVAKYKFPEYLVVVPELPRTASGKVRKFELKRDIIARLSKGMASD</sequence>
<dbReference type="Gene3D" id="3.40.50.12780">
    <property type="entry name" value="N-terminal domain of ligase-like"/>
    <property type="match status" value="1"/>
</dbReference>
<dbReference type="PANTHER" id="PTHR43201">
    <property type="entry name" value="ACYL-COA SYNTHETASE"/>
    <property type="match status" value="1"/>
</dbReference>
<gene>
    <name evidence="5" type="ORF">GBM95_03350</name>
</gene>
<protein>
    <submittedName>
        <fullName evidence="5">Medium-chain fatty-acid--CoA ligase</fullName>
    </submittedName>
</protein>
<dbReference type="Pfam" id="PF00501">
    <property type="entry name" value="AMP-binding"/>
    <property type="match status" value="1"/>
</dbReference>
<accession>A0A6I1ETG1</accession>
<dbReference type="InterPro" id="IPR025110">
    <property type="entry name" value="AMP-bd_C"/>
</dbReference>
<dbReference type="EMBL" id="WEHX01000011">
    <property type="protein sequence ID" value="KAB7662149.1"/>
    <property type="molecule type" value="Genomic_DNA"/>
</dbReference>
<evidence type="ECO:0000256" key="1">
    <source>
        <dbReference type="ARBA" id="ARBA00006432"/>
    </source>
</evidence>
<proteinExistence type="inferred from homology"/>
<evidence type="ECO:0000256" key="2">
    <source>
        <dbReference type="ARBA" id="ARBA00022598"/>
    </source>
</evidence>
<organism evidence="5 6">
    <name type="scientific">Sutterella seckii</name>
    <dbReference type="NCBI Taxonomy" id="1944635"/>
    <lineage>
        <taxon>Bacteria</taxon>
        <taxon>Pseudomonadati</taxon>
        <taxon>Pseudomonadota</taxon>
        <taxon>Betaproteobacteria</taxon>
        <taxon>Burkholderiales</taxon>
        <taxon>Sutterellaceae</taxon>
        <taxon>Sutterella</taxon>
    </lineage>
</organism>
<name>A0A6I1ETG1_9BURK</name>
<evidence type="ECO:0000259" key="4">
    <source>
        <dbReference type="Pfam" id="PF13193"/>
    </source>
</evidence>
<evidence type="ECO:0000259" key="3">
    <source>
        <dbReference type="Pfam" id="PF00501"/>
    </source>
</evidence>
<dbReference type="GO" id="GO:0031956">
    <property type="term" value="F:medium-chain fatty acid-CoA ligase activity"/>
    <property type="evidence" value="ECO:0007669"/>
    <property type="project" value="TreeGrafter"/>
</dbReference>
<dbReference type="InterPro" id="IPR020845">
    <property type="entry name" value="AMP-binding_CS"/>
</dbReference>
<dbReference type="InterPro" id="IPR042099">
    <property type="entry name" value="ANL_N_sf"/>
</dbReference>
<dbReference type="AlphaFoldDB" id="A0A6I1ETG1"/>